<dbReference type="AlphaFoldDB" id="A0A6M6E2Z0"/>
<geneLocation type="plasmid" evidence="2">
    <name>pfdu301a</name>
</geneLocation>
<dbReference type="Proteomes" id="UP000501076">
    <property type="component" value="Plasmid pFDU301A"/>
</dbReference>
<organism evidence="1 2">
    <name type="scientific">Priestia megaterium</name>
    <name type="common">Bacillus megaterium</name>
    <dbReference type="NCBI Taxonomy" id="1404"/>
    <lineage>
        <taxon>Bacteria</taxon>
        <taxon>Bacillati</taxon>
        <taxon>Bacillota</taxon>
        <taxon>Bacilli</taxon>
        <taxon>Bacillales</taxon>
        <taxon>Bacillaceae</taxon>
        <taxon>Priestia</taxon>
    </lineage>
</organism>
<evidence type="ECO:0000313" key="2">
    <source>
        <dbReference type="Proteomes" id="UP000501076"/>
    </source>
</evidence>
<dbReference type="RefSeq" id="WP_171778008.1">
    <property type="nucleotide sequence ID" value="NZ_CP045273.1"/>
</dbReference>
<name>A0A6M6E2Z0_PRIMG</name>
<keyword evidence="1" id="KW-0614">Plasmid</keyword>
<dbReference type="EMBL" id="CP045273">
    <property type="protein sequence ID" value="QJX80024.1"/>
    <property type="molecule type" value="Genomic_DNA"/>
</dbReference>
<reference evidence="1 2" key="1">
    <citation type="submission" date="2019-10" db="EMBL/GenBank/DDBJ databases">
        <title>Complete genome sequences for adaption low water activity.</title>
        <authorList>
            <person name="Zhao L."/>
            <person name="Zhong J."/>
        </authorList>
    </citation>
    <scope>NUCLEOTIDE SEQUENCE [LARGE SCALE GENOMIC DNA]</scope>
    <source>
        <strain evidence="1 2">FDU301</strain>
        <plasmid evidence="2">pfdu301a</plasmid>
    </source>
</reference>
<evidence type="ECO:0000313" key="1">
    <source>
        <dbReference type="EMBL" id="QJX80024.1"/>
    </source>
</evidence>
<accession>A0A6M6E2Z0</accession>
<proteinExistence type="predicted"/>
<gene>
    <name evidence="1" type="ORF">FDZ14_28380</name>
</gene>
<sequence length="177" mass="21084">MELIKKYFSDLGVTPVREVTSRSLSSIYTAINSYASTTNFKNEYIAALFSERLGGFYINNWELPKEEEELRNELRKTIIMYYKKSGPEGSIDFYFENFSKEIISNFRDTYLFSYLERTNASAVLKWHFISEKERKELIRQTIYHYALDLSYRQELFNKLSTEFAKVVKEEMLKDTNQ</sequence>
<protein>
    <submittedName>
        <fullName evidence="1">Uncharacterized protein</fullName>
    </submittedName>
</protein>